<proteinExistence type="predicted"/>
<sequence>MTSQPTVESPALGPVRTVRIAELKPGASPRSGGQVAQYVRLLAEAESDLPPIIVDAATMRVIDGMHRLRAATARGEDTIEVRLFEGSPFEVFVFAVRANVEHGLPLSLKDRSTAAERIIRWRPEWSDRAIASVAGLASGTVAAIRARTGKTTAPIRIGLDGKARPVSGAEGRRSAYEFMVGNPGASLRAIAKAAGISVGTARDVRERLRRGEDPLLPKQRAELMGAAEPVVLPVPSLRPVADRRAALDALRNDPSVRYAILGRMLLRLLDVHAIGPAEWQRLADAVPIHHAEMMSDLAHEYAGAWREFAEHLRRRRTTAAAQKS</sequence>
<dbReference type="SUPFAM" id="SSF110849">
    <property type="entry name" value="ParB/Sulfiredoxin"/>
    <property type="match status" value="1"/>
</dbReference>
<evidence type="ECO:0000259" key="1">
    <source>
        <dbReference type="SMART" id="SM00470"/>
    </source>
</evidence>
<comment type="caution">
    <text evidence="2">The sequence shown here is derived from an EMBL/GenBank/DDBJ whole genome shotgun (WGS) entry which is preliminary data.</text>
</comment>
<organism evidence="2 3">
    <name type="scientific">Actinocrispum wychmicini</name>
    <dbReference type="NCBI Taxonomy" id="1213861"/>
    <lineage>
        <taxon>Bacteria</taxon>
        <taxon>Bacillati</taxon>
        <taxon>Actinomycetota</taxon>
        <taxon>Actinomycetes</taxon>
        <taxon>Pseudonocardiales</taxon>
        <taxon>Pseudonocardiaceae</taxon>
        <taxon>Actinocrispum</taxon>
    </lineage>
</organism>
<dbReference type="InterPro" id="IPR036086">
    <property type="entry name" value="ParB/Sulfiredoxin_sf"/>
</dbReference>
<evidence type="ECO:0000313" key="3">
    <source>
        <dbReference type="Proteomes" id="UP000295680"/>
    </source>
</evidence>
<gene>
    <name evidence="2" type="ORF">EV192_104217</name>
</gene>
<reference evidence="2 3" key="1">
    <citation type="submission" date="2019-03" db="EMBL/GenBank/DDBJ databases">
        <title>Genomic Encyclopedia of Type Strains, Phase IV (KMG-IV): sequencing the most valuable type-strain genomes for metagenomic binning, comparative biology and taxonomic classification.</title>
        <authorList>
            <person name="Goeker M."/>
        </authorList>
    </citation>
    <scope>NUCLEOTIDE SEQUENCE [LARGE SCALE GENOMIC DNA]</scope>
    <source>
        <strain evidence="2 3">DSM 45934</strain>
    </source>
</reference>
<name>A0A4R2JQB7_9PSEU</name>
<dbReference type="OrthoDB" id="3701787at2"/>
<feature type="domain" description="ParB-like N-terminal" evidence="1">
    <location>
        <begin position="16"/>
        <end position="100"/>
    </location>
</feature>
<evidence type="ECO:0000313" key="2">
    <source>
        <dbReference type="EMBL" id="TCO59376.1"/>
    </source>
</evidence>
<keyword evidence="3" id="KW-1185">Reference proteome</keyword>
<accession>A0A4R2JQB7</accession>
<dbReference type="AlphaFoldDB" id="A0A4R2JQB7"/>
<dbReference type="RefSeq" id="WP_132117230.1">
    <property type="nucleotide sequence ID" value="NZ_SLWS01000004.1"/>
</dbReference>
<dbReference type="InterPro" id="IPR003115">
    <property type="entry name" value="ParB_N"/>
</dbReference>
<dbReference type="SMART" id="SM00470">
    <property type="entry name" value="ParB"/>
    <property type="match status" value="1"/>
</dbReference>
<protein>
    <submittedName>
        <fullName evidence="2">ParB-like nuclease family protein</fullName>
    </submittedName>
</protein>
<dbReference type="Proteomes" id="UP000295680">
    <property type="component" value="Unassembled WGS sequence"/>
</dbReference>
<dbReference type="EMBL" id="SLWS01000004">
    <property type="protein sequence ID" value="TCO59376.1"/>
    <property type="molecule type" value="Genomic_DNA"/>
</dbReference>